<dbReference type="InterPro" id="IPR045886">
    <property type="entry name" value="ThiF/MoeB/HesA"/>
</dbReference>
<evidence type="ECO:0000259" key="7">
    <source>
        <dbReference type="Pfam" id="PF14464"/>
    </source>
</evidence>
<dbReference type="AlphaFoldDB" id="A0A494VZY3"/>
<dbReference type="InterPro" id="IPR000594">
    <property type="entry name" value="ThiF_NAD_FAD-bd"/>
</dbReference>
<keyword evidence="5" id="KW-0482">Metalloprotease</keyword>
<dbReference type="EMBL" id="CP032869">
    <property type="protein sequence ID" value="AYL96532.1"/>
    <property type="molecule type" value="Genomic_DNA"/>
</dbReference>
<keyword evidence="8" id="KW-0808">Transferase</keyword>
<dbReference type="Gene3D" id="3.40.50.720">
    <property type="entry name" value="NAD(P)-binding Rossmann-like Domain"/>
    <property type="match status" value="1"/>
</dbReference>
<dbReference type="GO" id="GO:0008641">
    <property type="term" value="F:ubiquitin-like modifier activating enzyme activity"/>
    <property type="evidence" value="ECO:0007669"/>
    <property type="project" value="InterPro"/>
</dbReference>
<dbReference type="InterPro" id="IPR028090">
    <property type="entry name" value="JAB_dom_prok"/>
</dbReference>
<evidence type="ECO:0000256" key="3">
    <source>
        <dbReference type="ARBA" id="ARBA00022801"/>
    </source>
</evidence>
<reference evidence="8 9" key="1">
    <citation type="submission" date="2018-10" db="EMBL/GenBank/DDBJ databases">
        <title>Genome sequencing of Mucilaginibacter sp. HYN0043.</title>
        <authorList>
            <person name="Kim M."/>
            <person name="Yi H."/>
        </authorList>
    </citation>
    <scope>NUCLEOTIDE SEQUENCE [LARGE SCALE GENOMIC DNA]</scope>
    <source>
        <strain evidence="8 9">HYN0043</strain>
    </source>
</reference>
<evidence type="ECO:0000259" key="6">
    <source>
        <dbReference type="Pfam" id="PF00899"/>
    </source>
</evidence>
<dbReference type="SUPFAM" id="SSF69572">
    <property type="entry name" value="Activating enzymes of the ubiquitin-like proteins"/>
    <property type="match status" value="1"/>
</dbReference>
<keyword evidence="4" id="KW-0862">Zinc</keyword>
<dbReference type="Pfam" id="PF00899">
    <property type="entry name" value="ThiF"/>
    <property type="match status" value="1"/>
</dbReference>
<keyword evidence="9" id="KW-1185">Reference proteome</keyword>
<feature type="domain" description="JAB" evidence="7">
    <location>
        <begin position="22"/>
        <end position="120"/>
    </location>
</feature>
<keyword evidence="2" id="KW-0479">Metal-binding</keyword>
<keyword evidence="3" id="KW-0378">Hydrolase</keyword>
<dbReference type="Pfam" id="PF14464">
    <property type="entry name" value="Prok-JAB"/>
    <property type="match status" value="1"/>
</dbReference>
<dbReference type="GO" id="GO:0008237">
    <property type="term" value="F:metallopeptidase activity"/>
    <property type="evidence" value="ECO:0007669"/>
    <property type="project" value="UniProtKB-KW"/>
</dbReference>
<dbReference type="GO" id="GO:0046872">
    <property type="term" value="F:metal ion binding"/>
    <property type="evidence" value="ECO:0007669"/>
    <property type="project" value="UniProtKB-KW"/>
</dbReference>
<sequence length="471" mass="52599">MKKNSQKDKMELQFKISGYDHARLMGHLFCGDDKESVAVALCGRQRAGGRETLIVHELQIIPNEECFSREYDHLHWPTKIIHPFFLRVSRSDMAIVKIHSHPGGYNEFSETDNRSDNEFFQSVFGWSDTDGPHASAVMLPGGEYFGRFFFPDMSSYPIDRFTIVGETIKVGDLSPVDGNAAFALRTIQAFGQKTYSLLKRLRIAVIGCSGTGSPLIEQLARLGVGELVLVDPDRIEHKNLNRIVNATLDDAEKALYKVHVLKRAIETMGLETKVTVLPVNLYDNREGLELVASCDVVFGCMDSVDGRHLLNQLSAFYLIPYFDLGVKLEADGLGGISKICGSVHYLQPGVSSLITRGVYTIDDLRAAAQLRKNPEEYEALIKNAYIKNINVSSPAVISVNMMVASHAINEFLNRIHGYKAERPNNYAGSIIDLSENCIVNVDEESYPTDLYLRKKVGRGDMIPYLEMPDLP</sequence>
<evidence type="ECO:0000313" key="9">
    <source>
        <dbReference type="Proteomes" id="UP000270046"/>
    </source>
</evidence>
<dbReference type="GO" id="GO:0061503">
    <property type="term" value="F:tRNA threonylcarbamoyladenosine dehydratase"/>
    <property type="evidence" value="ECO:0007669"/>
    <property type="project" value="TreeGrafter"/>
</dbReference>
<dbReference type="InterPro" id="IPR035985">
    <property type="entry name" value="Ubiquitin-activating_enz"/>
</dbReference>
<dbReference type="GO" id="GO:0016779">
    <property type="term" value="F:nucleotidyltransferase activity"/>
    <property type="evidence" value="ECO:0007669"/>
    <property type="project" value="UniProtKB-KW"/>
</dbReference>
<dbReference type="KEGG" id="muh:HYN43_015030"/>
<proteinExistence type="predicted"/>
<dbReference type="GO" id="GO:0006508">
    <property type="term" value="P:proteolysis"/>
    <property type="evidence" value="ECO:0007669"/>
    <property type="project" value="UniProtKB-KW"/>
</dbReference>
<dbReference type="OrthoDB" id="9778208at2"/>
<evidence type="ECO:0000256" key="2">
    <source>
        <dbReference type="ARBA" id="ARBA00022723"/>
    </source>
</evidence>
<evidence type="ECO:0000256" key="4">
    <source>
        <dbReference type="ARBA" id="ARBA00022833"/>
    </source>
</evidence>
<accession>A0A494VZY3</accession>
<dbReference type="PANTHER" id="PTHR43267:SF1">
    <property type="entry name" value="TRNA THREONYLCARBAMOYLADENOSINE DEHYDRATASE"/>
    <property type="match status" value="1"/>
</dbReference>
<name>A0A494VZY3_9SPHI</name>
<keyword evidence="1" id="KW-0645">Protease</keyword>
<evidence type="ECO:0000256" key="1">
    <source>
        <dbReference type="ARBA" id="ARBA00022670"/>
    </source>
</evidence>
<dbReference type="GO" id="GO:0061504">
    <property type="term" value="P:cyclic threonylcarbamoyladenosine biosynthetic process"/>
    <property type="evidence" value="ECO:0007669"/>
    <property type="project" value="TreeGrafter"/>
</dbReference>
<protein>
    <submittedName>
        <fullName evidence="8">ThiF family adenylyltransferase</fullName>
    </submittedName>
</protein>
<dbReference type="Proteomes" id="UP000270046">
    <property type="component" value="Chromosome"/>
</dbReference>
<evidence type="ECO:0000256" key="5">
    <source>
        <dbReference type="ARBA" id="ARBA00023049"/>
    </source>
</evidence>
<keyword evidence="8" id="KW-0548">Nucleotidyltransferase</keyword>
<organism evidence="8 9">
    <name type="scientific">Mucilaginibacter celer</name>
    <dbReference type="NCBI Taxonomy" id="2305508"/>
    <lineage>
        <taxon>Bacteria</taxon>
        <taxon>Pseudomonadati</taxon>
        <taxon>Bacteroidota</taxon>
        <taxon>Sphingobacteriia</taxon>
        <taxon>Sphingobacteriales</taxon>
        <taxon>Sphingobacteriaceae</taxon>
        <taxon>Mucilaginibacter</taxon>
    </lineage>
</organism>
<dbReference type="PANTHER" id="PTHR43267">
    <property type="entry name" value="TRNA THREONYLCARBAMOYLADENOSINE DEHYDRATASE"/>
    <property type="match status" value="1"/>
</dbReference>
<feature type="domain" description="THIF-type NAD/FAD binding fold" evidence="6">
    <location>
        <begin position="187"/>
        <end position="421"/>
    </location>
</feature>
<evidence type="ECO:0000313" key="8">
    <source>
        <dbReference type="EMBL" id="AYL96532.1"/>
    </source>
</evidence>
<gene>
    <name evidence="8" type="ORF">HYN43_015030</name>
</gene>
<dbReference type="RefSeq" id="WP_119410129.1">
    <property type="nucleotide sequence ID" value="NZ_CP032869.1"/>
</dbReference>